<comment type="catalytic activity">
    <reaction evidence="12 16">
        <text>N(6)-[(R)-dihydrolipoyl]-L-lysyl-[protein] + NAD(+) = N(6)-[(R)-lipoyl]-L-lysyl-[protein] + NADH + H(+)</text>
        <dbReference type="Rhea" id="RHEA:15045"/>
        <dbReference type="Rhea" id="RHEA-COMP:10474"/>
        <dbReference type="Rhea" id="RHEA-COMP:10475"/>
        <dbReference type="ChEBI" id="CHEBI:15378"/>
        <dbReference type="ChEBI" id="CHEBI:57540"/>
        <dbReference type="ChEBI" id="CHEBI:57945"/>
        <dbReference type="ChEBI" id="CHEBI:83099"/>
        <dbReference type="ChEBI" id="CHEBI:83100"/>
        <dbReference type="EC" id="1.8.1.4"/>
    </reaction>
</comment>
<dbReference type="GO" id="GO:0050660">
    <property type="term" value="F:flavin adenine dinucleotide binding"/>
    <property type="evidence" value="ECO:0007669"/>
    <property type="project" value="InterPro"/>
</dbReference>
<sequence length="505" mass="54675">MGDPAGPSEGPLASDGKTRRRNTRRESRESMAEQYDLVVLGAGPGGYVAAIRAAQLGMKVAVVEKEKVGGVCLHKGCIPTKSLLRSAEVYHEMKHGEDYGITAEGVRVDFSRVQKRKEKVVEQLHRGVRHLLKKNGVTVVEGTGRILGPSIFSPQAGTVSVEKKEGGEAEMLVPRYLLIATGSRPRSLPGLEVDGRYVMNSDHALQMEELPRSIIIVGGGVIGIEWASMLNDFGVDVTVVEFADRILPFEDPDVSREMTRLLKKRKVKILTKARVLPESVRIEGNGVTLKAEKGNETVELEAERVLVSVGRQANVEGIGLENTSVKVENGFIRVNEMMQTAESHIYAIGDVVGGYQLAHVASHEGLVAVEHMAGRNPSPLNPLLIPRCTYSRPEIGSIGLTEEEAKRQGYSVKIGKFPFRATGKSLVFGETDGFIKIIADKKTEDLLGVHIIGPHATDLISEAGLAKLLDATPWEISHTIHPHPTLSEVFGEAALAVEGEAIHAG</sequence>
<dbReference type="InterPro" id="IPR050151">
    <property type="entry name" value="Class-I_Pyr_Nuc-Dis_Oxidored"/>
</dbReference>
<evidence type="ECO:0000256" key="11">
    <source>
        <dbReference type="ARBA" id="ARBA00023284"/>
    </source>
</evidence>
<comment type="miscellaneous">
    <text evidence="16">The active site is a redox-active disulfide bond.</text>
</comment>
<keyword evidence="6 16" id="KW-0285">Flavoprotein</keyword>
<dbReference type="Pfam" id="PF02852">
    <property type="entry name" value="Pyr_redox_dim"/>
    <property type="match status" value="1"/>
</dbReference>
<dbReference type="InterPro" id="IPR001100">
    <property type="entry name" value="Pyr_nuc-diS_OxRdtase"/>
</dbReference>
<proteinExistence type="inferred from homology"/>
<feature type="binding site" evidence="14">
    <location>
        <begin position="218"/>
        <end position="225"/>
    </location>
    <ligand>
        <name>NAD(+)</name>
        <dbReference type="ChEBI" id="CHEBI:57540"/>
    </ligand>
</feature>
<comment type="cofactor">
    <cofactor evidence="14 16">
        <name>FAD</name>
        <dbReference type="ChEBI" id="CHEBI:57692"/>
    </cofactor>
    <text evidence="14 16">Binds 1 FAD per subunit.</text>
</comment>
<dbReference type="Gene3D" id="3.30.390.30">
    <property type="match status" value="1"/>
</dbReference>
<keyword evidence="10" id="KW-1015">Disulfide bond</keyword>
<protein>
    <recommendedName>
        <fullName evidence="4 16">Dihydrolipoyl dehydrogenase</fullName>
        <ecNumber evidence="3 16">1.8.1.4</ecNumber>
    </recommendedName>
</protein>
<keyword evidence="5" id="KW-0963">Cytoplasm</keyword>
<dbReference type="PANTHER" id="PTHR22912:SF217">
    <property type="entry name" value="DIHYDROLIPOYL DEHYDROGENASE"/>
    <property type="match status" value="1"/>
</dbReference>
<dbReference type="PANTHER" id="PTHR22912">
    <property type="entry name" value="DISULFIDE OXIDOREDUCTASE"/>
    <property type="match status" value="1"/>
</dbReference>
<dbReference type="Proteomes" id="UP000198661">
    <property type="component" value="Unassembled WGS sequence"/>
</dbReference>
<comment type="similarity">
    <text evidence="2 16">Belongs to the class-I pyridine nucleotide-disulfide oxidoreductase family.</text>
</comment>
<evidence type="ECO:0000256" key="14">
    <source>
        <dbReference type="PIRSR" id="PIRSR000350-3"/>
    </source>
</evidence>
<dbReference type="Gene3D" id="3.50.50.60">
    <property type="entry name" value="FAD/NAD(P)-binding domain"/>
    <property type="match status" value="2"/>
</dbReference>
<dbReference type="GO" id="GO:0004148">
    <property type="term" value="F:dihydrolipoyl dehydrogenase (NADH) activity"/>
    <property type="evidence" value="ECO:0007669"/>
    <property type="project" value="UniProtKB-EC"/>
</dbReference>
<dbReference type="InterPro" id="IPR036188">
    <property type="entry name" value="FAD/NAD-bd_sf"/>
</dbReference>
<dbReference type="GO" id="GO:0006103">
    <property type="term" value="P:2-oxoglutarate metabolic process"/>
    <property type="evidence" value="ECO:0007669"/>
    <property type="project" value="TreeGrafter"/>
</dbReference>
<organism evidence="20 21">
    <name type="scientific">Planifilum fulgidum</name>
    <dbReference type="NCBI Taxonomy" id="201973"/>
    <lineage>
        <taxon>Bacteria</taxon>
        <taxon>Bacillati</taxon>
        <taxon>Bacillota</taxon>
        <taxon>Bacilli</taxon>
        <taxon>Bacillales</taxon>
        <taxon>Thermoactinomycetaceae</taxon>
        <taxon>Planifilum</taxon>
    </lineage>
</organism>
<feature type="region of interest" description="Disordered" evidence="17">
    <location>
        <begin position="1"/>
        <end position="30"/>
    </location>
</feature>
<keyword evidence="14" id="KW-0547">Nucleotide-binding</keyword>
<dbReference type="PRINTS" id="PR00368">
    <property type="entry name" value="FADPNR"/>
</dbReference>
<evidence type="ECO:0000256" key="15">
    <source>
        <dbReference type="PIRSR" id="PIRSR000350-4"/>
    </source>
</evidence>
<gene>
    <name evidence="20" type="ORF">SAMN04488025_10439</name>
</gene>
<evidence type="ECO:0000256" key="6">
    <source>
        <dbReference type="ARBA" id="ARBA00022630"/>
    </source>
</evidence>
<dbReference type="EC" id="1.8.1.4" evidence="3 16"/>
<feature type="binding site" evidence="14">
    <location>
        <position position="241"/>
    </location>
    <ligand>
        <name>NAD(+)</name>
        <dbReference type="ChEBI" id="CHEBI:57540"/>
    </ligand>
</feature>
<dbReference type="PIRSF" id="PIRSF000350">
    <property type="entry name" value="Mercury_reductase_MerA"/>
    <property type="match status" value="1"/>
</dbReference>
<dbReference type="InterPro" id="IPR006258">
    <property type="entry name" value="Lipoamide_DH"/>
</dbReference>
<evidence type="ECO:0000256" key="13">
    <source>
        <dbReference type="PIRSR" id="PIRSR000350-2"/>
    </source>
</evidence>
<evidence type="ECO:0000256" key="4">
    <source>
        <dbReference type="ARBA" id="ARBA00016961"/>
    </source>
</evidence>
<reference evidence="21" key="1">
    <citation type="submission" date="2016-10" db="EMBL/GenBank/DDBJ databases">
        <authorList>
            <person name="Varghese N."/>
            <person name="Submissions S."/>
        </authorList>
    </citation>
    <scope>NUCLEOTIDE SEQUENCE [LARGE SCALE GENOMIC DNA]</scope>
    <source>
        <strain evidence="21">DSM 44945</strain>
    </source>
</reference>
<keyword evidence="21" id="KW-1185">Reference proteome</keyword>
<evidence type="ECO:0000256" key="9">
    <source>
        <dbReference type="ARBA" id="ARBA00023027"/>
    </source>
</evidence>
<evidence type="ECO:0000259" key="18">
    <source>
        <dbReference type="Pfam" id="PF02852"/>
    </source>
</evidence>
<feature type="binding site" evidence="14">
    <location>
        <begin position="181"/>
        <end position="183"/>
    </location>
    <ligand>
        <name>FAD</name>
        <dbReference type="ChEBI" id="CHEBI:57692"/>
    </ligand>
</feature>
<feature type="binding site" evidence="14">
    <location>
        <position position="144"/>
    </location>
    <ligand>
        <name>FAD</name>
        <dbReference type="ChEBI" id="CHEBI:57692"/>
    </ligand>
</feature>
<evidence type="ECO:0000259" key="19">
    <source>
        <dbReference type="Pfam" id="PF07992"/>
    </source>
</evidence>
<dbReference type="InterPro" id="IPR023753">
    <property type="entry name" value="FAD/NAD-binding_dom"/>
</dbReference>
<keyword evidence="11 16" id="KW-0676">Redox-active center</keyword>
<dbReference type="InterPro" id="IPR004099">
    <property type="entry name" value="Pyr_nucl-diS_OxRdtase_dimer"/>
</dbReference>
<dbReference type="AlphaFoldDB" id="A0A1I2L6C7"/>
<name>A0A1I2L6C7_9BACL</name>
<evidence type="ECO:0000313" key="21">
    <source>
        <dbReference type="Proteomes" id="UP000198661"/>
    </source>
</evidence>
<evidence type="ECO:0000256" key="1">
    <source>
        <dbReference type="ARBA" id="ARBA00004496"/>
    </source>
</evidence>
<dbReference type="FunFam" id="3.30.390.30:FF:000001">
    <property type="entry name" value="Dihydrolipoyl dehydrogenase"/>
    <property type="match status" value="1"/>
</dbReference>
<feature type="disulfide bond" description="Redox-active" evidence="15">
    <location>
        <begin position="72"/>
        <end position="77"/>
    </location>
</feature>
<dbReference type="InterPro" id="IPR012999">
    <property type="entry name" value="Pyr_OxRdtase_I_AS"/>
</dbReference>
<evidence type="ECO:0000256" key="2">
    <source>
        <dbReference type="ARBA" id="ARBA00007532"/>
    </source>
</evidence>
<dbReference type="PROSITE" id="PS00076">
    <property type="entry name" value="PYRIDINE_REDOX_1"/>
    <property type="match status" value="1"/>
</dbReference>
<keyword evidence="8 16" id="KW-0560">Oxidoreductase</keyword>
<keyword evidence="9 14" id="KW-0520">NAD</keyword>
<feature type="active site" description="Proton acceptor" evidence="13">
    <location>
        <position position="483"/>
    </location>
</feature>
<evidence type="ECO:0000256" key="5">
    <source>
        <dbReference type="ARBA" id="ARBA00022490"/>
    </source>
</evidence>
<evidence type="ECO:0000256" key="8">
    <source>
        <dbReference type="ARBA" id="ARBA00023002"/>
    </source>
</evidence>
<feature type="domain" description="FAD/NAD(P)-binding" evidence="19">
    <location>
        <begin position="35"/>
        <end position="365"/>
    </location>
</feature>
<dbReference type="NCBIfam" id="TIGR01350">
    <property type="entry name" value="lipoamide_DH"/>
    <property type="match status" value="1"/>
</dbReference>
<dbReference type="STRING" id="201973.SAMN04488025_10439"/>
<dbReference type="GO" id="GO:0005737">
    <property type="term" value="C:cytoplasm"/>
    <property type="evidence" value="ECO:0007669"/>
    <property type="project" value="UniProtKB-SubCell"/>
</dbReference>
<dbReference type="PRINTS" id="PR00411">
    <property type="entry name" value="PNDRDTASEI"/>
</dbReference>
<feature type="domain" description="Pyridine nucleotide-disulphide oxidoreductase dimerisation" evidence="18">
    <location>
        <begin position="385"/>
        <end position="494"/>
    </location>
</feature>
<comment type="subcellular location">
    <subcellularLocation>
        <location evidence="1">Cytoplasm</location>
    </subcellularLocation>
</comment>
<dbReference type="InterPro" id="IPR016156">
    <property type="entry name" value="FAD/NAD-linked_Rdtase_dimer_sf"/>
</dbReference>
<evidence type="ECO:0000313" key="20">
    <source>
        <dbReference type="EMBL" id="SFF74039.1"/>
    </source>
</evidence>
<evidence type="ECO:0000256" key="10">
    <source>
        <dbReference type="ARBA" id="ARBA00023157"/>
    </source>
</evidence>
<accession>A0A1I2L6C7</accession>
<dbReference type="EMBL" id="FOOK01000004">
    <property type="protein sequence ID" value="SFF74039.1"/>
    <property type="molecule type" value="Genomic_DNA"/>
</dbReference>
<feature type="binding site" evidence="14">
    <location>
        <position position="350"/>
    </location>
    <ligand>
        <name>FAD</name>
        <dbReference type="ChEBI" id="CHEBI:57692"/>
    </ligand>
</feature>
<evidence type="ECO:0000256" key="12">
    <source>
        <dbReference type="ARBA" id="ARBA00049187"/>
    </source>
</evidence>
<feature type="binding site" evidence="14">
    <location>
        <position position="310"/>
    </location>
    <ligand>
        <name>NAD(+)</name>
        <dbReference type="ChEBI" id="CHEBI:57540"/>
    </ligand>
</feature>
<dbReference type="SUPFAM" id="SSF51905">
    <property type="entry name" value="FAD/NAD(P)-binding domain"/>
    <property type="match status" value="1"/>
</dbReference>
<keyword evidence="7 14" id="KW-0274">FAD</keyword>
<evidence type="ECO:0000256" key="16">
    <source>
        <dbReference type="RuleBase" id="RU003692"/>
    </source>
</evidence>
<feature type="binding site" evidence="14">
    <location>
        <position position="81"/>
    </location>
    <ligand>
        <name>FAD</name>
        <dbReference type="ChEBI" id="CHEBI:57692"/>
    </ligand>
</feature>
<evidence type="ECO:0000256" key="7">
    <source>
        <dbReference type="ARBA" id="ARBA00022827"/>
    </source>
</evidence>
<dbReference type="Pfam" id="PF07992">
    <property type="entry name" value="Pyr_redox_2"/>
    <property type="match status" value="1"/>
</dbReference>
<dbReference type="SUPFAM" id="SSF55424">
    <property type="entry name" value="FAD/NAD-linked reductases, dimerisation (C-terminal) domain"/>
    <property type="match status" value="1"/>
</dbReference>
<evidence type="ECO:0000256" key="3">
    <source>
        <dbReference type="ARBA" id="ARBA00012608"/>
    </source>
</evidence>
<evidence type="ECO:0000256" key="17">
    <source>
        <dbReference type="SAM" id="MobiDB-lite"/>
    </source>
</evidence>